<name>A0A9E4KAM9_9GAMM</name>
<proteinExistence type="predicted"/>
<reference evidence="1" key="1">
    <citation type="journal article" date="2021" name="Proc. Natl. Acad. Sci. U.S.A.">
        <title>Global biogeography of chemosynthetic symbionts reveals both localized and globally distributed symbiont groups. .</title>
        <authorList>
            <person name="Osvatic J.T."/>
            <person name="Wilkins L.G.E."/>
            <person name="Leibrecht L."/>
            <person name="Leray M."/>
            <person name="Zauner S."/>
            <person name="Polzin J."/>
            <person name="Camacho Y."/>
            <person name="Gros O."/>
            <person name="van Gils J.A."/>
            <person name="Eisen J.A."/>
            <person name="Petersen J.M."/>
            <person name="Yuen B."/>
        </authorList>
    </citation>
    <scope>NUCLEOTIDE SEQUENCE</scope>
    <source>
        <strain evidence="1">MAGclacostrist064TRANS</strain>
    </source>
</reference>
<gene>
    <name evidence="1" type="ORF">JAZ07_00445</name>
</gene>
<dbReference type="Proteomes" id="UP000886667">
    <property type="component" value="Unassembled WGS sequence"/>
</dbReference>
<dbReference type="AlphaFoldDB" id="A0A9E4KAM9"/>
<protein>
    <submittedName>
        <fullName evidence="1">Uncharacterized protein</fullName>
    </submittedName>
</protein>
<sequence>MLAFNDYLKEMALAVRDLDLEFIKKAEVVTSFNIPAKEYEHTKYKEEIQYLICKHFFPKFDLQNTIKSFDTGKYNNVVKNLKAENKVMFEKLFRYQPKGVGPGEIMMYFICDDATLGGGSSAGLDITSGGKGYEVKACALTREGFFENFRIGGTVNISSAMRAASDIKVQLGLPGRETEIGKQQIASIKKSKLGKDWIQKVEKPYKEKVLEYFTGHETIFLINSAPKSMLGEAFAKTVRMKDIELGAVTNGTMKPMIRR</sequence>
<comment type="caution">
    <text evidence="1">The sequence shown here is derived from an EMBL/GenBank/DDBJ whole genome shotgun (WGS) entry which is preliminary data.</text>
</comment>
<accession>A0A9E4KAM9</accession>
<evidence type="ECO:0000313" key="2">
    <source>
        <dbReference type="Proteomes" id="UP000886667"/>
    </source>
</evidence>
<dbReference type="EMBL" id="JAEPCM010000016">
    <property type="protein sequence ID" value="MCG7944793.1"/>
    <property type="molecule type" value="Genomic_DNA"/>
</dbReference>
<organism evidence="1 2">
    <name type="scientific">Candidatus Thiodiazotropha taylori</name>
    <dbReference type="NCBI Taxonomy" id="2792791"/>
    <lineage>
        <taxon>Bacteria</taxon>
        <taxon>Pseudomonadati</taxon>
        <taxon>Pseudomonadota</taxon>
        <taxon>Gammaproteobacteria</taxon>
        <taxon>Chromatiales</taxon>
        <taxon>Sedimenticolaceae</taxon>
        <taxon>Candidatus Thiodiazotropha</taxon>
    </lineage>
</organism>
<evidence type="ECO:0000313" key="1">
    <source>
        <dbReference type="EMBL" id="MCG7944793.1"/>
    </source>
</evidence>